<evidence type="ECO:0000313" key="3">
    <source>
        <dbReference type="Proteomes" id="UP000217289"/>
    </source>
</evidence>
<dbReference type="AlphaFoldDB" id="A0A250I7W3"/>
<dbReference type="Pfam" id="PF03009">
    <property type="entry name" value="GDPD"/>
    <property type="match status" value="1"/>
</dbReference>
<accession>A0A250I7W3</accession>
<sequence length="287" mass="31976">MTHTAMRDGSNIPRMSPTPHAFFRGLTPTLHIAHRGGSLLAPENTLTAFRRAVAQYRTQMLETDVHLSRDGELVVAHDATLERCTDGTGPLADLTLAELRRLDAGHGFTLDGGQSHPFRGQGERLPTLREVLRAFPDLRLNIEVKPDTPGIEDAFFQVLREEGAFGRVCVGSEQDAVAERLVRVMPDVCHFYPRDALTAFVLGVRSGEPPPEDPRYSVLDMPLYFGDVRLVDESLLREARARGKWINVWTVDDPQEMRQLVAEGVGGIMTDRPDLLRQVLDALPNPR</sequence>
<proteinExistence type="predicted"/>
<dbReference type="InterPro" id="IPR017946">
    <property type="entry name" value="PLC-like_Pdiesterase_TIM-brl"/>
</dbReference>
<name>A0A250I7W3_9BACT</name>
<dbReference type="PROSITE" id="PS51704">
    <property type="entry name" value="GP_PDE"/>
    <property type="match status" value="1"/>
</dbReference>
<dbReference type="PANTHER" id="PTHR46211:SF14">
    <property type="entry name" value="GLYCEROPHOSPHODIESTER PHOSPHODIESTERASE"/>
    <property type="match status" value="1"/>
</dbReference>
<dbReference type="GO" id="GO:0008081">
    <property type="term" value="F:phosphoric diester hydrolase activity"/>
    <property type="evidence" value="ECO:0007669"/>
    <property type="project" value="InterPro"/>
</dbReference>
<feature type="domain" description="GP-PDE" evidence="1">
    <location>
        <begin position="29"/>
        <end position="280"/>
    </location>
</feature>
<dbReference type="Gene3D" id="3.20.20.190">
    <property type="entry name" value="Phosphatidylinositol (PI) phosphodiesterase"/>
    <property type="match status" value="1"/>
</dbReference>
<evidence type="ECO:0000259" key="1">
    <source>
        <dbReference type="PROSITE" id="PS51704"/>
    </source>
</evidence>
<organism evidence="2 3">
    <name type="scientific">Melittangium boletus DSM 14713</name>
    <dbReference type="NCBI Taxonomy" id="1294270"/>
    <lineage>
        <taxon>Bacteria</taxon>
        <taxon>Pseudomonadati</taxon>
        <taxon>Myxococcota</taxon>
        <taxon>Myxococcia</taxon>
        <taxon>Myxococcales</taxon>
        <taxon>Cystobacterineae</taxon>
        <taxon>Archangiaceae</taxon>
        <taxon>Melittangium</taxon>
    </lineage>
</organism>
<dbReference type="EMBL" id="CP022163">
    <property type="protein sequence ID" value="ATB27261.1"/>
    <property type="molecule type" value="Genomic_DNA"/>
</dbReference>
<dbReference type="Proteomes" id="UP000217289">
    <property type="component" value="Chromosome"/>
</dbReference>
<evidence type="ECO:0000313" key="2">
    <source>
        <dbReference type="EMBL" id="ATB27261.1"/>
    </source>
</evidence>
<protein>
    <submittedName>
        <fullName evidence="2">Glycerophosphoryl diester phosphodiesterase</fullName>
    </submittedName>
</protein>
<dbReference type="SUPFAM" id="SSF51695">
    <property type="entry name" value="PLC-like phosphodiesterases"/>
    <property type="match status" value="1"/>
</dbReference>
<dbReference type="GO" id="GO:0006629">
    <property type="term" value="P:lipid metabolic process"/>
    <property type="evidence" value="ECO:0007669"/>
    <property type="project" value="InterPro"/>
</dbReference>
<dbReference type="InterPro" id="IPR030395">
    <property type="entry name" value="GP_PDE_dom"/>
</dbReference>
<dbReference type="CDD" id="cd08561">
    <property type="entry name" value="GDPD_cytoplasmic_ScUgpQ2_like"/>
    <property type="match status" value="1"/>
</dbReference>
<reference evidence="2 3" key="1">
    <citation type="submission" date="2017-06" db="EMBL/GenBank/DDBJ databases">
        <authorList>
            <person name="Kim H.J."/>
            <person name="Triplett B.A."/>
        </authorList>
    </citation>
    <scope>NUCLEOTIDE SEQUENCE [LARGE SCALE GENOMIC DNA]</scope>
    <source>
        <strain evidence="2 3">DSM 14713</strain>
    </source>
</reference>
<gene>
    <name evidence="2" type="ORF">MEBOL_000699</name>
</gene>
<dbReference type="PANTHER" id="PTHR46211">
    <property type="entry name" value="GLYCEROPHOSPHORYL DIESTER PHOSPHODIESTERASE"/>
    <property type="match status" value="1"/>
</dbReference>
<keyword evidence="3" id="KW-1185">Reference proteome</keyword>
<dbReference type="KEGG" id="mbd:MEBOL_000699"/>